<organism evidence="2 3">
    <name type="scientific">Kibdelosporangium aridum</name>
    <dbReference type="NCBI Taxonomy" id="2030"/>
    <lineage>
        <taxon>Bacteria</taxon>
        <taxon>Bacillati</taxon>
        <taxon>Actinomycetota</taxon>
        <taxon>Actinomycetes</taxon>
        <taxon>Pseudonocardiales</taxon>
        <taxon>Pseudonocardiaceae</taxon>
        <taxon>Kibdelosporangium</taxon>
    </lineage>
</organism>
<dbReference type="InterPro" id="IPR025351">
    <property type="entry name" value="Pvc16_N"/>
</dbReference>
<evidence type="ECO:0000313" key="2">
    <source>
        <dbReference type="EMBL" id="SMD09927.1"/>
    </source>
</evidence>
<dbReference type="AlphaFoldDB" id="A0A1Y5XPF3"/>
<feature type="domain" description="Pvc16 N-terminal" evidence="1">
    <location>
        <begin position="16"/>
        <end position="169"/>
    </location>
</feature>
<dbReference type="Pfam" id="PF14065">
    <property type="entry name" value="Pvc16_N"/>
    <property type="match status" value="1"/>
</dbReference>
<gene>
    <name evidence="2" type="ORF">SAMN05661093_04538</name>
</gene>
<evidence type="ECO:0000313" key="3">
    <source>
        <dbReference type="Proteomes" id="UP000192674"/>
    </source>
</evidence>
<sequence>MGGTVPNWTLDGVITEVDDALCKLFGRQMPEGTVVRLDPPKPTWQTERPSNTIDLFLFGLQDDTGAPPQGEPIRRCELSYLVTARAEKIHEEHRLLDRALRTAMFTGTLPEDCMSSSLAVTKQPVYLKIANTGPGSLWTSLGMPARAAFVMNVSVPMLPEQNTSPRKSPRRVWETP</sequence>
<reference evidence="2 3" key="1">
    <citation type="submission" date="2017-04" db="EMBL/GenBank/DDBJ databases">
        <authorList>
            <person name="Afonso C.L."/>
            <person name="Miller P.J."/>
            <person name="Scott M.A."/>
            <person name="Spackman E."/>
            <person name="Goraichik I."/>
            <person name="Dimitrov K.M."/>
            <person name="Suarez D.L."/>
            <person name="Swayne D.E."/>
        </authorList>
    </citation>
    <scope>NUCLEOTIDE SEQUENCE [LARGE SCALE GENOMIC DNA]</scope>
    <source>
        <strain evidence="2 3">DSM 43828</strain>
    </source>
</reference>
<dbReference type="Proteomes" id="UP000192674">
    <property type="component" value="Unassembled WGS sequence"/>
</dbReference>
<accession>A0A1Y5XPF3</accession>
<dbReference type="EMBL" id="FWXV01000003">
    <property type="protein sequence ID" value="SMD09927.1"/>
    <property type="molecule type" value="Genomic_DNA"/>
</dbReference>
<keyword evidence="3" id="KW-1185">Reference proteome</keyword>
<evidence type="ECO:0000259" key="1">
    <source>
        <dbReference type="Pfam" id="PF14065"/>
    </source>
</evidence>
<proteinExistence type="predicted"/>
<name>A0A1Y5XPF3_KIBAR</name>
<protein>
    <recommendedName>
        <fullName evidence="1">Pvc16 N-terminal domain-containing protein</fullName>
    </recommendedName>
</protein>